<dbReference type="Proteomes" id="UP000095751">
    <property type="component" value="Unassembled WGS sequence"/>
</dbReference>
<dbReference type="AlphaFoldDB" id="A0A1E7FB86"/>
<dbReference type="GO" id="GO:0003824">
    <property type="term" value="F:catalytic activity"/>
    <property type="evidence" value="ECO:0007669"/>
    <property type="project" value="UniProtKB-ARBA"/>
</dbReference>
<dbReference type="EMBL" id="KV784359">
    <property type="protein sequence ID" value="OEU15417.1"/>
    <property type="molecule type" value="Genomic_DNA"/>
</dbReference>
<accession>A0A1E7FB86</accession>
<sequence>RPIALVSSGGTAADLEIHSVRCLDNFSTGKRGAISVEELLKRGYAVIHLWRRGSASPYGRVLSQAIMALIERQSALEEGRIMTISFRSVEEYLAKLQLSSESLRDSQALAMFFLCGAVSDFYVPLAERSTHKIQSQSNCLNLKLWPVPKVMGLLRRKWAPDAFVCSFKLETDVSILRRKAEGAVEKYGCHMVVGNLLKTRYDQVYILAP</sequence>
<dbReference type="InParanoid" id="A0A1E7FB86"/>
<protein>
    <submittedName>
        <fullName evidence="3">DNA/pantothenate metabolism flavo protein</fullName>
    </submittedName>
</protein>
<dbReference type="InterPro" id="IPR007085">
    <property type="entry name" value="DNA/pantothenate-metab_flavo_C"/>
</dbReference>
<evidence type="ECO:0000256" key="1">
    <source>
        <dbReference type="ARBA" id="ARBA00005703"/>
    </source>
</evidence>
<keyword evidence="4" id="KW-1185">Reference proteome</keyword>
<dbReference type="FunCoup" id="A0A1E7FB86">
    <property type="interactions" value="96"/>
</dbReference>
<dbReference type="OrthoDB" id="70224at2759"/>
<dbReference type="SUPFAM" id="SSF102645">
    <property type="entry name" value="CoaB-like"/>
    <property type="match status" value="1"/>
</dbReference>
<feature type="non-terminal residue" evidence="3">
    <location>
        <position position="1"/>
    </location>
</feature>
<feature type="domain" description="DNA/pantothenate metabolism flavoprotein C-terminal" evidence="2">
    <location>
        <begin position="97"/>
        <end position="199"/>
    </location>
</feature>
<dbReference type="InterPro" id="IPR035929">
    <property type="entry name" value="CoaB-like_sf"/>
</dbReference>
<dbReference type="KEGG" id="fcy:FRACYDRAFT_162082"/>
<dbReference type="PANTHER" id="PTHR12290">
    <property type="entry name" value="CORNICHON-RELATED"/>
    <property type="match status" value="1"/>
</dbReference>
<dbReference type="Pfam" id="PF04127">
    <property type="entry name" value="DFP"/>
    <property type="match status" value="1"/>
</dbReference>
<evidence type="ECO:0000259" key="2">
    <source>
        <dbReference type="Pfam" id="PF04127"/>
    </source>
</evidence>
<reference evidence="3 4" key="1">
    <citation type="submission" date="2016-09" db="EMBL/GenBank/DDBJ databases">
        <title>Extensive genetic diversity and differential bi-allelic expression allows diatom success in the polar Southern Ocean.</title>
        <authorList>
            <consortium name="DOE Joint Genome Institute"/>
            <person name="Mock T."/>
            <person name="Otillar R.P."/>
            <person name="Strauss J."/>
            <person name="Dupont C."/>
            <person name="Frickenhaus S."/>
            <person name="Maumus F."/>
            <person name="Mcmullan M."/>
            <person name="Sanges R."/>
            <person name="Schmutz J."/>
            <person name="Toseland A."/>
            <person name="Valas R."/>
            <person name="Veluchamy A."/>
            <person name="Ward B.J."/>
            <person name="Allen A."/>
            <person name="Barry K."/>
            <person name="Falciatore A."/>
            <person name="Ferrante M."/>
            <person name="Fortunato A.E."/>
            <person name="Gloeckner G."/>
            <person name="Gruber A."/>
            <person name="Hipkin R."/>
            <person name="Janech M."/>
            <person name="Kroth P."/>
            <person name="Leese F."/>
            <person name="Lindquist E."/>
            <person name="Lyon B.R."/>
            <person name="Martin J."/>
            <person name="Mayer C."/>
            <person name="Parker M."/>
            <person name="Quesneville H."/>
            <person name="Raymond J."/>
            <person name="Uhlig C."/>
            <person name="Valentin K.U."/>
            <person name="Worden A.Z."/>
            <person name="Armbrust E.V."/>
            <person name="Bowler C."/>
            <person name="Green B."/>
            <person name="Moulton V."/>
            <person name="Van Oosterhout C."/>
            <person name="Grigoriev I."/>
        </authorList>
    </citation>
    <scope>NUCLEOTIDE SEQUENCE [LARGE SCALE GENOMIC DNA]</scope>
    <source>
        <strain evidence="3 4">CCMP1102</strain>
    </source>
</reference>
<gene>
    <name evidence="3" type="ORF">FRACYDRAFT_162082</name>
</gene>
<proteinExistence type="inferred from homology"/>
<organism evidence="3 4">
    <name type="scientific">Fragilariopsis cylindrus CCMP1102</name>
    <dbReference type="NCBI Taxonomy" id="635003"/>
    <lineage>
        <taxon>Eukaryota</taxon>
        <taxon>Sar</taxon>
        <taxon>Stramenopiles</taxon>
        <taxon>Ochrophyta</taxon>
        <taxon>Bacillariophyta</taxon>
        <taxon>Bacillariophyceae</taxon>
        <taxon>Bacillariophycidae</taxon>
        <taxon>Bacillariales</taxon>
        <taxon>Bacillariaceae</taxon>
        <taxon>Fragilariopsis</taxon>
    </lineage>
</organism>
<name>A0A1E7FB86_9STRA</name>
<comment type="similarity">
    <text evidence="1">Belongs to the PPC synthetase family.</text>
</comment>
<dbReference type="Gene3D" id="3.40.50.10300">
    <property type="entry name" value="CoaB-like"/>
    <property type="match status" value="1"/>
</dbReference>
<dbReference type="GO" id="GO:0015937">
    <property type="term" value="P:coenzyme A biosynthetic process"/>
    <property type="evidence" value="ECO:0007669"/>
    <property type="project" value="UniProtKB-ARBA"/>
</dbReference>
<evidence type="ECO:0000313" key="3">
    <source>
        <dbReference type="EMBL" id="OEU15417.1"/>
    </source>
</evidence>
<feature type="non-terminal residue" evidence="3">
    <location>
        <position position="209"/>
    </location>
</feature>
<evidence type="ECO:0000313" key="4">
    <source>
        <dbReference type="Proteomes" id="UP000095751"/>
    </source>
</evidence>